<evidence type="ECO:0000313" key="1">
    <source>
        <dbReference type="EMBL" id="RZI46168.1"/>
    </source>
</evidence>
<comment type="caution">
    <text evidence="1">The sequence shown here is derived from an EMBL/GenBank/DDBJ whole genome shotgun (WGS) entry which is preliminary data.</text>
</comment>
<sequence length="317" mass="36044">MRASTAAPDNMIEETEPGAARGSLKDAIALGLSSEKNFHDFVFWDDIRRNHLPDLDPSFIKGYQEKNVKTLKNAVLLSLCTKDKVHALIENEIVLQKHTEYLKINHKFYTLDLAKEVLWYYMLKIGEQCALKRGCLKAAKKTGVFSNEATNALIHELQSQSVEPVEGPLQNAISCAESATSNDFALWDQVRQTVAPDLETKYIKGYHAQNGESLKNAIFIWLCIPGKIEFVLKNKEILMTHNAFMHRIDVEYAADLAIKIVRGYLFIQRNVYTSSLAELQNCTKEKKNLKYSMEESHNAGRPNIIRMLNLGIFELIH</sequence>
<proteinExistence type="predicted"/>
<dbReference type="RefSeq" id="WP_130153921.1">
    <property type="nucleotide sequence ID" value="NZ_SCFB01000005.1"/>
</dbReference>
<evidence type="ECO:0000313" key="2">
    <source>
        <dbReference type="Proteomes" id="UP000293550"/>
    </source>
</evidence>
<organism evidence="1 2">
    <name type="scientific">Candidatus Finniella inopinata</name>
    <dbReference type="NCBI Taxonomy" id="1696036"/>
    <lineage>
        <taxon>Bacteria</taxon>
        <taxon>Pseudomonadati</taxon>
        <taxon>Pseudomonadota</taxon>
        <taxon>Alphaproteobacteria</taxon>
        <taxon>Holosporales</taxon>
        <taxon>Candidatus Paracaedibacteraceae</taxon>
        <taxon>Candidatus Finniella</taxon>
    </lineage>
</organism>
<dbReference type="AlphaFoldDB" id="A0A4Q7DIN8"/>
<gene>
    <name evidence="1" type="ORF">EQU50_04330</name>
</gene>
<name>A0A4Q7DIN8_9PROT</name>
<dbReference type="EMBL" id="SCFB01000005">
    <property type="protein sequence ID" value="RZI46168.1"/>
    <property type="molecule type" value="Genomic_DNA"/>
</dbReference>
<dbReference type="Proteomes" id="UP000293550">
    <property type="component" value="Unassembled WGS sequence"/>
</dbReference>
<reference evidence="1 2" key="1">
    <citation type="submission" date="2018-10" db="EMBL/GenBank/DDBJ databases">
        <title>An updated phylogeny of the Alphaproteobacteria reveals that the parasitic Rickettsiales and Holosporales have independent origins.</title>
        <authorList>
            <person name="Munoz-Gomez S.A."/>
            <person name="Hess S."/>
            <person name="Burger G."/>
            <person name="Lang B.F."/>
            <person name="Susko E."/>
            <person name="Slamovits C.H."/>
            <person name="Roger A.J."/>
        </authorList>
    </citation>
    <scope>NUCLEOTIDE SEQUENCE [LARGE SCALE GENOMIC DNA]</scope>
    <source>
        <strain evidence="1">HOLO01</strain>
    </source>
</reference>
<accession>A0A4Q7DIN8</accession>
<protein>
    <submittedName>
        <fullName evidence="1">Uncharacterized protein</fullName>
    </submittedName>
</protein>
<keyword evidence="2" id="KW-1185">Reference proteome</keyword>